<evidence type="ECO:0000313" key="8">
    <source>
        <dbReference type="EMBL" id="EPZ33972.1"/>
    </source>
</evidence>
<dbReference type="EMBL" id="ML005016">
    <property type="protein sequence ID" value="RKP20836.1"/>
    <property type="molecule type" value="Genomic_DNA"/>
</dbReference>
<dbReference type="InterPro" id="IPR004841">
    <property type="entry name" value="AA-permease/SLC12A_dom"/>
</dbReference>
<dbReference type="Gene3D" id="1.20.1740.10">
    <property type="entry name" value="Amino acid/polyamine transporter I"/>
    <property type="match status" value="1"/>
</dbReference>
<dbReference type="EMBL" id="KE561019">
    <property type="protein sequence ID" value="EPZ33972.1"/>
    <property type="molecule type" value="Genomic_DNA"/>
</dbReference>
<reference evidence="9" key="3">
    <citation type="submission" date="2018-08" db="EMBL/GenBank/DDBJ databases">
        <title>Leveraging single-cell genomics to expand the Fungal Tree of Life.</title>
        <authorList>
            <consortium name="DOE Joint Genome Institute"/>
            <person name="Ahrendt S.R."/>
            <person name="Quandt C.A."/>
            <person name="Ciobanu D."/>
            <person name="Clum A."/>
            <person name="Salamov A."/>
            <person name="Andreopoulos B."/>
            <person name="Cheng J.-F."/>
            <person name="Woyke T."/>
            <person name="Pelin A."/>
            <person name="Henrissat B."/>
            <person name="Reynolds N."/>
            <person name="Benny G.L."/>
            <person name="Smith M.E."/>
            <person name="James T.Y."/>
            <person name="Grigoriev I.V."/>
        </authorList>
    </citation>
    <scope>NUCLEOTIDE SEQUENCE</scope>
    <source>
        <strain evidence="9">CSF55</strain>
    </source>
</reference>
<evidence type="ECO:0000313" key="11">
    <source>
        <dbReference type="Proteomes" id="UP000281549"/>
    </source>
</evidence>
<protein>
    <recommendedName>
        <fullName evidence="12">Amino acid permease/ SLC12A domain-containing protein</fullName>
    </recommendedName>
</protein>
<dbReference type="GO" id="GO:0016020">
    <property type="term" value="C:membrane"/>
    <property type="evidence" value="ECO:0007669"/>
    <property type="project" value="UniProtKB-SubCell"/>
</dbReference>
<evidence type="ECO:0008006" key="12">
    <source>
        <dbReference type="Google" id="ProtNLM"/>
    </source>
</evidence>
<comment type="subcellular location">
    <subcellularLocation>
        <location evidence="1">Membrane</location>
        <topology evidence="1">Multi-pass membrane protein</topology>
    </subcellularLocation>
</comment>
<dbReference type="HOGENOM" id="CLU_556861_0_0_1"/>
<evidence type="ECO:0000313" key="9">
    <source>
        <dbReference type="EMBL" id="RKP20836.1"/>
    </source>
</evidence>
<dbReference type="InterPro" id="IPR004842">
    <property type="entry name" value="SLC12A_fam"/>
</dbReference>
<feature type="transmembrane region" description="Helical" evidence="5">
    <location>
        <begin position="107"/>
        <end position="129"/>
    </location>
</feature>
<evidence type="ECO:0000256" key="4">
    <source>
        <dbReference type="ARBA" id="ARBA00023136"/>
    </source>
</evidence>
<sequence>MVFAGNSSHQYIAASETSLPLIFNDKPLALKLIIFIGITISACGAAVHSLIGASRILHMIANDEVLIRLKFLQKTYWRNEPFRSLWVSFLFGFMITMIGDIPQVSEITTILFLICFIILHFAAAIQGFLNNPSWRPSWKWYHWSISAVGAISGFVLIFWMNWIISVILMSIITVGYRYVEYKGAEKHWGNGLVGLNLQIALKNLLKLERNNEIMMSRNWRPQILLLVNIQSTESTGLISFVGKLKKGSGLLILAYVLKGSIFDESLLEEKKSVFNALHTILTNRKIDGFVEVLIANSLQEGISSSLQTSGLGLLRPNTVFIGMFAERHAKDATFALKYMNLIETILQLDQVLVISKSTNKIDGESIDVWWMMHDGGLLILLPYLLRKHKDFRKCQLRIFALAGIDVRLNDNSILMKSELETLIMEHYRIEAVIEVVELAGEYLDEKTRDTDGYIKREDKIHQYPSVFVPINVSKEFKCPRKKPIETISKN</sequence>
<keyword evidence="3 5" id="KW-1133">Transmembrane helix</keyword>
<keyword evidence="10" id="KW-1185">Reference proteome</keyword>
<evidence type="ECO:0000256" key="1">
    <source>
        <dbReference type="ARBA" id="ARBA00004141"/>
    </source>
</evidence>
<proteinExistence type="predicted"/>
<gene>
    <name evidence="8" type="ORF">O9G_005067</name>
    <name evidence="9" type="ORF">ROZALSC1DRAFT_27715</name>
</gene>
<keyword evidence="2 5" id="KW-0812">Transmembrane</keyword>
<feature type="domain" description="SLC12A transporter C-terminal" evidence="7">
    <location>
        <begin position="358"/>
        <end position="429"/>
    </location>
</feature>
<dbReference type="STRING" id="988480.A0A075AZ33"/>
<evidence type="ECO:0000256" key="3">
    <source>
        <dbReference type="ARBA" id="ARBA00022989"/>
    </source>
</evidence>
<evidence type="ECO:0000256" key="5">
    <source>
        <dbReference type="SAM" id="Phobius"/>
    </source>
</evidence>
<feature type="transmembrane region" description="Helical" evidence="5">
    <location>
        <begin position="141"/>
        <end position="164"/>
    </location>
</feature>
<dbReference type="PANTHER" id="PTHR11827">
    <property type="entry name" value="SOLUTE CARRIER FAMILY 12, CATION COTRANSPORTERS"/>
    <property type="match status" value="1"/>
</dbReference>
<feature type="transmembrane region" description="Helical" evidence="5">
    <location>
        <begin position="84"/>
        <end position="101"/>
    </location>
</feature>
<evidence type="ECO:0000259" key="7">
    <source>
        <dbReference type="Pfam" id="PF03522"/>
    </source>
</evidence>
<dbReference type="PANTHER" id="PTHR11827:SF72">
    <property type="entry name" value="GH08340P"/>
    <property type="match status" value="1"/>
</dbReference>
<feature type="transmembrane region" description="Helical" evidence="5">
    <location>
        <begin position="28"/>
        <end position="51"/>
    </location>
</feature>
<name>A0A075AZ33_ROZAC</name>
<dbReference type="AlphaFoldDB" id="A0A075AZ33"/>
<dbReference type="Pfam" id="PF00324">
    <property type="entry name" value="AA_permease"/>
    <property type="match status" value="1"/>
</dbReference>
<dbReference type="InterPro" id="IPR018491">
    <property type="entry name" value="SLC12_C"/>
</dbReference>
<reference evidence="8 10" key="1">
    <citation type="journal article" date="2013" name="Curr. Biol.">
        <title>Shared signatures of parasitism and phylogenomics unite Cryptomycota and microsporidia.</title>
        <authorList>
            <person name="James T.Y."/>
            <person name="Pelin A."/>
            <person name="Bonen L."/>
            <person name="Ahrendt S."/>
            <person name="Sain D."/>
            <person name="Corradi N."/>
            <person name="Stajich J.E."/>
        </authorList>
    </citation>
    <scope>NUCLEOTIDE SEQUENCE [LARGE SCALE GENOMIC DNA]</scope>
    <source>
        <strain evidence="8">CSF55</strain>
        <strain evidence="8">CSF55</strain>
    </source>
</reference>
<dbReference type="Proteomes" id="UP000281549">
    <property type="component" value="Unassembled WGS sequence"/>
</dbReference>
<evidence type="ECO:0000313" key="10">
    <source>
        <dbReference type="Proteomes" id="UP000030755"/>
    </source>
</evidence>
<accession>A0A075AZ33</accession>
<evidence type="ECO:0000259" key="6">
    <source>
        <dbReference type="Pfam" id="PF00324"/>
    </source>
</evidence>
<dbReference type="GO" id="GO:0015377">
    <property type="term" value="F:chloride:monoatomic cation symporter activity"/>
    <property type="evidence" value="ECO:0007669"/>
    <property type="project" value="InterPro"/>
</dbReference>
<keyword evidence="4 5" id="KW-0472">Membrane</keyword>
<dbReference type="OrthoDB" id="2020542at2759"/>
<feature type="domain" description="Amino acid permease/ SLC12A" evidence="6">
    <location>
        <begin position="26"/>
        <end position="223"/>
    </location>
</feature>
<organism evidence="8 10">
    <name type="scientific">Rozella allomycis (strain CSF55)</name>
    <dbReference type="NCBI Taxonomy" id="988480"/>
    <lineage>
        <taxon>Eukaryota</taxon>
        <taxon>Fungi</taxon>
        <taxon>Fungi incertae sedis</taxon>
        <taxon>Cryptomycota</taxon>
        <taxon>Cryptomycota incertae sedis</taxon>
        <taxon>Rozella</taxon>
    </lineage>
</organism>
<feature type="domain" description="SLC12A transporter C-terminal" evidence="7">
    <location>
        <begin position="236"/>
        <end position="357"/>
    </location>
</feature>
<evidence type="ECO:0000256" key="2">
    <source>
        <dbReference type="ARBA" id="ARBA00022692"/>
    </source>
</evidence>
<dbReference type="Proteomes" id="UP000030755">
    <property type="component" value="Unassembled WGS sequence"/>
</dbReference>
<reference evidence="11" key="2">
    <citation type="journal article" date="2018" name="Nat. Microbiol.">
        <title>Leveraging single-cell genomics to expand the fungal tree of life.</title>
        <authorList>
            <person name="Ahrendt S.R."/>
            <person name="Quandt C.A."/>
            <person name="Ciobanu D."/>
            <person name="Clum A."/>
            <person name="Salamov A."/>
            <person name="Andreopoulos B."/>
            <person name="Cheng J.F."/>
            <person name="Woyke T."/>
            <person name="Pelin A."/>
            <person name="Henrissat B."/>
            <person name="Reynolds N.K."/>
            <person name="Benny G.L."/>
            <person name="Smith M.E."/>
            <person name="James T.Y."/>
            <person name="Grigoriev I.V."/>
        </authorList>
    </citation>
    <scope>NUCLEOTIDE SEQUENCE [LARGE SCALE GENOMIC DNA]</scope>
    <source>
        <strain evidence="11">CSF55</strain>
    </source>
</reference>
<dbReference type="Pfam" id="PF03522">
    <property type="entry name" value="SLC12"/>
    <property type="match status" value="2"/>
</dbReference>